<sequence>MTPSPLSRAQLAGRLSLIGLAVAGLAGAFAWTAGWIGPQRLTPQRIIDTFEANAGHYPGYRKNHAKGLCISGQFQSSGAAAAYSRAQVFAPGDIPVTGRLAIGGSNPFAADASVPVRSLALRLRSADGQEWRTGMNTPAVLAVGTVEAFFEQVLASAPDPATGKPNPAKVQAFFDAHPESAAFRQWAQANKPSNSFANARYHGLNAFRLVNAEGQARYVRWAMVPEAPYEPLDAQVDDPDFLAHDLHRRLAQGPLRWHLVLTLAEDGDPVDDPSRAWPAERQQVEAGTLVIDRAQPENQGDCRDINFDPLVLPDGIEPSADPILAARSAAYAVSFNRRTHEGAPAPRPGAQP</sequence>
<dbReference type="Pfam" id="PF00199">
    <property type="entry name" value="Catalase"/>
    <property type="match status" value="1"/>
</dbReference>
<dbReference type="PANTHER" id="PTHR11465">
    <property type="entry name" value="CATALASE"/>
    <property type="match status" value="1"/>
</dbReference>
<organism evidence="11 12">
    <name type="scientific">Metapseudomonas otitidis</name>
    <dbReference type="NCBI Taxonomy" id="319939"/>
    <lineage>
        <taxon>Bacteria</taxon>
        <taxon>Pseudomonadati</taxon>
        <taxon>Pseudomonadota</taxon>
        <taxon>Gammaproteobacteria</taxon>
        <taxon>Pseudomonadales</taxon>
        <taxon>Pseudomonadaceae</taxon>
        <taxon>Metapseudomonas</taxon>
    </lineage>
</organism>
<evidence type="ECO:0000256" key="2">
    <source>
        <dbReference type="ARBA" id="ARBA00022559"/>
    </source>
</evidence>
<evidence type="ECO:0000256" key="5">
    <source>
        <dbReference type="ARBA" id="ARBA00023002"/>
    </source>
</evidence>
<feature type="domain" description="Catalase core" evidence="10">
    <location>
        <begin position="23"/>
        <end position="352"/>
    </location>
</feature>
<dbReference type="AlphaFoldDB" id="A0A679GCY6"/>
<dbReference type="GO" id="GO:0004096">
    <property type="term" value="F:catalase activity"/>
    <property type="evidence" value="ECO:0007669"/>
    <property type="project" value="InterPro"/>
</dbReference>
<keyword evidence="5 7" id="KW-0560">Oxidoreductase</keyword>
<evidence type="ECO:0000256" key="6">
    <source>
        <dbReference type="ARBA" id="ARBA00023004"/>
    </source>
</evidence>
<dbReference type="Gene3D" id="2.40.180.10">
    <property type="entry name" value="Catalase core domain"/>
    <property type="match status" value="1"/>
</dbReference>
<evidence type="ECO:0000256" key="3">
    <source>
        <dbReference type="ARBA" id="ARBA00022617"/>
    </source>
</evidence>
<protein>
    <recommendedName>
        <fullName evidence="7">Catalase-related peroxidase</fullName>
        <ecNumber evidence="7">1.11.1.-</ecNumber>
    </recommendedName>
</protein>
<dbReference type="InterPro" id="IPR011614">
    <property type="entry name" value="Catalase_core"/>
</dbReference>
<keyword evidence="3 7" id="KW-0349">Heme</keyword>
<dbReference type="InterPro" id="IPR024168">
    <property type="entry name" value="Catalase_SrpA-type_pred"/>
</dbReference>
<gene>
    <name evidence="11" type="ORF">PtoMrB4_21500</name>
</gene>
<evidence type="ECO:0000256" key="7">
    <source>
        <dbReference type="PIRNR" id="PIRNR000296"/>
    </source>
</evidence>
<dbReference type="InterPro" id="IPR018028">
    <property type="entry name" value="Catalase"/>
</dbReference>
<dbReference type="KEGG" id="poj:PtoMrB4_21500"/>
<dbReference type="GeneID" id="57397371"/>
<dbReference type="GO" id="GO:0005737">
    <property type="term" value="C:cytoplasm"/>
    <property type="evidence" value="ECO:0007669"/>
    <property type="project" value="TreeGrafter"/>
</dbReference>
<dbReference type="EMBL" id="AP022642">
    <property type="protein sequence ID" value="BCA28173.1"/>
    <property type="molecule type" value="Genomic_DNA"/>
</dbReference>
<comment type="function">
    <text evidence="7">Has an organic peroxide-dependent peroxidase activity.</text>
</comment>
<evidence type="ECO:0000256" key="4">
    <source>
        <dbReference type="ARBA" id="ARBA00022723"/>
    </source>
</evidence>
<evidence type="ECO:0000313" key="11">
    <source>
        <dbReference type="EMBL" id="BCA28173.1"/>
    </source>
</evidence>
<dbReference type="SMART" id="SM01060">
    <property type="entry name" value="Catalase"/>
    <property type="match status" value="1"/>
</dbReference>
<evidence type="ECO:0000259" key="10">
    <source>
        <dbReference type="SMART" id="SM01060"/>
    </source>
</evidence>
<comment type="cofactor">
    <cofactor evidence="7">
        <name>heme</name>
        <dbReference type="ChEBI" id="CHEBI:30413"/>
    </cofactor>
</comment>
<keyword evidence="6 7" id="KW-0408">Iron</keyword>
<feature type="active site" evidence="8">
    <location>
        <position position="64"/>
    </location>
</feature>
<evidence type="ECO:0000313" key="12">
    <source>
        <dbReference type="Proteomes" id="UP000501237"/>
    </source>
</evidence>
<dbReference type="PROSITE" id="PS51402">
    <property type="entry name" value="CATALASE_3"/>
    <property type="match status" value="1"/>
</dbReference>
<dbReference type="GO" id="GO:0042744">
    <property type="term" value="P:hydrogen peroxide catabolic process"/>
    <property type="evidence" value="ECO:0007669"/>
    <property type="project" value="TreeGrafter"/>
</dbReference>
<dbReference type="PIRSF" id="PIRSF000296">
    <property type="entry name" value="SrpA"/>
    <property type="match status" value="1"/>
</dbReference>
<dbReference type="GO" id="GO:0020037">
    <property type="term" value="F:heme binding"/>
    <property type="evidence" value="ECO:0007669"/>
    <property type="project" value="InterPro"/>
</dbReference>
<keyword evidence="2 7" id="KW-0575">Peroxidase</keyword>
<dbReference type="Gene3D" id="1.20.1280.120">
    <property type="match status" value="1"/>
</dbReference>
<reference evidence="11 12" key="1">
    <citation type="journal article" date="2020" name="Microbiol. Resour. Announc.">
        <title>Complete genome sequence of Pseudomonas otitidis strain MrB4, isolated from Lake Biwa in Japan.</title>
        <authorList>
            <person name="Miyazaki K."/>
            <person name="Hase E."/>
            <person name="Maruya T."/>
        </authorList>
    </citation>
    <scope>NUCLEOTIDE SEQUENCE [LARGE SCALE GENOMIC DNA]</scope>
    <source>
        <strain evidence="11 12">MrB4</strain>
    </source>
</reference>
<keyword evidence="4 7" id="KW-0479">Metal-binding</keyword>
<dbReference type="CDD" id="cd08153">
    <property type="entry name" value="srpA_like"/>
    <property type="match status" value="1"/>
</dbReference>
<proteinExistence type="inferred from homology"/>
<dbReference type="PANTHER" id="PTHR11465:SF9">
    <property type="entry name" value="CATALASE"/>
    <property type="match status" value="1"/>
</dbReference>
<dbReference type="RefSeq" id="WP_172433239.1">
    <property type="nucleotide sequence ID" value="NZ_AP022642.1"/>
</dbReference>
<comment type="similarity">
    <text evidence="1 7">Belongs to the catalase family.</text>
</comment>
<dbReference type="InterPro" id="IPR020835">
    <property type="entry name" value="Catalase_sf"/>
</dbReference>
<name>A0A679GCY6_9GAMM</name>
<accession>A0A679GCY6</accession>
<feature type="binding site" description="axial binding residue" evidence="9">
    <location>
        <position position="331"/>
    </location>
    <ligand>
        <name>heme</name>
        <dbReference type="ChEBI" id="CHEBI:30413"/>
    </ligand>
    <ligandPart>
        <name>Fe</name>
        <dbReference type="ChEBI" id="CHEBI:18248"/>
    </ligandPart>
</feature>
<evidence type="ECO:0000256" key="9">
    <source>
        <dbReference type="PIRSR" id="PIRSR000296-2"/>
    </source>
</evidence>
<evidence type="ECO:0000256" key="1">
    <source>
        <dbReference type="ARBA" id="ARBA00005329"/>
    </source>
</evidence>
<dbReference type="EC" id="1.11.1.-" evidence="7"/>
<dbReference type="GO" id="GO:0046872">
    <property type="term" value="F:metal ion binding"/>
    <property type="evidence" value="ECO:0007669"/>
    <property type="project" value="UniProtKB-KW"/>
</dbReference>
<dbReference type="GO" id="GO:0042542">
    <property type="term" value="P:response to hydrogen peroxide"/>
    <property type="evidence" value="ECO:0007669"/>
    <property type="project" value="TreeGrafter"/>
</dbReference>
<evidence type="ECO:0000256" key="8">
    <source>
        <dbReference type="PIRSR" id="PIRSR000296-1"/>
    </source>
</evidence>
<dbReference type="SUPFAM" id="SSF56634">
    <property type="entry name" value="Heme-dependent catalase-like"/>
    <property type="match status" value="1"/>
</dbReference>
<dbReference type="Proteomes" id="UP000501237">
    <property type="component" value="Chromosome"/>
</dbReference>